<dbReference type="InterPro" id="IPR035979">
    <property type="entry name" value="RBD_domain_sf"/>
</dbReference>
<protein>
    <recommendedName>
        <fullName evidence="5">HTH La-type RNA-binding domain-containing protein</fullName>
    </recommendedName>
</protein>
<dbReference type="Gene3D" id="3.30.70.330">
    <property type="match status" value="1"/>
</dbReference>
<dbReference type="InterPro" id="IPR012677">
    <property type="entry name" value="Nucleotide-bd_a/b_plait_sf"/>
</dbReference>
<dbReference type="InterPro" id="IPR036388">
    <property type="entry name" value="WH-like_DNA-bd_sf"/>
</dbReference>
<dbReference type="EMBL" id="JADWDJ010000019">
    <property type="protein sequence ID" value="KAG5265270.1"/>
    <property type="molecule type" value="Genomic_DNA"/>
</dbReference>
<evidence type="ECO:0000313" key="6">
    <source>
        <dbReference type="EMBL" id="KAG5265270.1"/>
    </source>
</evidence>
<dbReference type="AlphaFoldDB" id="A0AAV6FRV0"/>
<dbReference type="GO" id="GO:0003730">
    <property type="term" value="F:mRNA 3'-UTR binding"/>
    <property type="evidence" value="ECO:0007669"/>
    <property type="project" value="TreeGrafter"/>
</dbReference>
<comment type="caution">
    <text evidence="6">The sequence shown here is derived from an EMBL/GenBank/DDBJ whole genome shotgun (WGS) entry which is preliminary data.</text>
</comment>
<feature type="region of interest" description="Disordered" evidence="4">
    <location>
        <begin position="132"/>
        <end position="157"/>
    </location>
</feature>
<feature type="domain" description="HTH La-type RNA-binding" evidence="5">
    <location>
        <begin position="150"/>
        <end position="242"/>
    </location>
</feature>
<dbReference type="PANTHER" id="PTHR22792:SF43">
    <property type="entry name" value="LA-RELATED PROTEIN 4B"/>
    <property type="match status" value="1"/>
</dbReference>
<gene>
    <name evidence="6" type="ORF">AALO_G00240390</name>
</gene>
<dbReference type="InterPro" id="IPR058699">
    <property type="entry name" value="RRM_LARP4/4B"/>
</dbReference>
<dbReference type="PANTHER" id="PTHR22792">
    <property type="entry name" value="LUPUS LA PROTEIN-RELATED"/>
    <property type="match status" value="1"/>
</dbReference>
<dbReference type="SMART" id="SM00715">
    <property type="entry name" value="LA"/>
    <property type="match status" value="1"/>
</dbReference>
<dbReference type="Pfam" id="PF26088">
    <property type="entry name" value="RRM_LARP4"/>
    <property type="match status" value="1"/>
</dbReference>
<sequence>MFGMCCAELRGQSWLMTSDQDTKAIAEPPVLPNPNDTHTAPLEPPKLPELNHDAKAWISHTPSLDTPETTPSSAVQSELEQSKDSSQDRVRGDELDDGGVFEMQSLAQAEAHPTVMQEANMAAVMSQSLVPMSPEHKDKKESAQSEKELQRDESDQRENLTKMLQFCMSRENLSRDMYLVSQMDSDQYVPIATVANLHHIKNISTDMRLILQVDESGERVRPNQNRCIVILREIPESTPVQEVEALFQSGNLPKFVSCEFAYNDNWFITFQTEAAAQQAYQYLREEVKTFQGKPIKTRIKAKSMTFGSLLPKNGFQTAGVGPVYTPPRFSPFLLPPVQTPPPTPAQQFPYYAIIPHTHTALQVAPFPNSPFMHSFSTSPSFKTTSTFHSRAYSRLQPQRGVYDGPSPIYSFSPEQVHPSQSRPSQTNYTHPQPAGIGYPSNDRSGAARSQPIMADCSIGRGRSNIYASRRRREERFTRGAEASPPPVRSASPVLEFGPSSFPPLPSASPHTHTPHTPPHAHTSHTPPHTHTPHTPPYTHTHSLHSLLSNIAIATAHLQDVSSEGGASSPLSTGRAVVTTPPLPSNFLSPPSSTLWPTCSTEDLKCEKETQVSVERAYITVATASKSVQVNGLATEGRKPSYAEICQRIRDSYSSERPAPRNQQPRKDTPTGPRQLSPGLELLTPPTSPQ</sequence>
<feature type="compositionally biased region" description="Polar residues" evidence="4">
    <location>
        <begin position="417"/>
        <end position="430"/>
    </location>
</feature>
<feature type="region of interest" description="Disordered" evidence="4">
    <location>
        <begin position="649"/>
        <end position="689"/>
    </location>
</feature>
<feature type="region of interest" description="Disordered" evidence="4">
    <location>
        <begin position="396"/>
        <end position="541"/>
    </location>
</feature>
<dbReference type="InterPro" id="IPR045180">
    <property type="entry name" value="La_dom_prot"/>
</dbReference>
<feature type="compositionally biased region" description="Basic and acidic residues" evidence="4">
    <location>
        <begin position="80"/>
        <end position="93"/>
    </location>
</feature>
<dbReference type="GO" id="GO:0005829">
    <property type="term" value="C:cytosol"/>
    <property type="evidence" value="ECO:0007669"/>
    <property type="project" value="TreeGrafter"/>
</dbReference>
<dbReference type="Gene3D" id="1.10.10.10">
    <property type="entry name" value="Winged helix-like DNA-binding domain superfamily/Winged helix DNA-binding domain"/>
    <property type="match status" value="1"/>
</dbReference>
<name>A0AAV6FRV0_9TELE</name>
<accession>A0AAV6FRV0</accession>
<dbReference type="Pfam" id="PF05383">
    <property type="entry name" value="La"/>
    <property type="match status" value="1"/>
</dbReference>
<evidence type="ECO:0000256" key="3">
    <source>
        <dbReference type="PROSITE-ProRule" id="PRU00332"/>
    </source>
</evidence>
<dbReference type="InterPro" id="IPR006630">
    <property type="entry name" value="La_HTH"/>
</dbReference>
<dbReference type="Proteomes" id="UP000823561">
    <property type="component" value="Chromosome 19"/>
</dbReference>
<evidence type="ECO:0000313" key="7">
    <source>
        <dbReference type="Proteomes" id="UP000823561"/>
    </source>
</evidence>
<organism evidence="6 7">
    <name type="scientific">Alosa alosa</name>
    <name type="common">allis shad</name>
    <dbReference type="NCBI Taxonomy" id="278164"/>
    <lineage>
        <taxon>Eukaryota</taxon>
        <taxon>Metazoa</taxon>
        <taxon>Chordata</taxon>
        <taxon>Craniata</taxon>
        <taxon>Vertebrata</taxon>
        <taxon>Euteleostomi</taxon>
        <taxon>Actinopterygii</taxon>
        <taxon>Neopterygii</taxon>
        <taxon>Teleostei</taxon>
        <taxon>Clupei</taxon>
        <taxon>Clupeiformes</taxon>
        <taxon>Clupeoidei</taxon>
        <taxon>Clupeidae</taxon>
        <taxon>Alosa</taxon>
    </lineage>
</organism>
<reference evidence="6" key="1">
    <citation type="submission" date="2020-10" db="EMBL/GenBank/DDBJ databases">
        <title>Chromosome-scale genome assembly of the Allis shad, Alosa alosa.</title>
        <authorList>
            <person name="Margot Z."/>
            <person name="Christophe K."/>
            <person name="Cabau C."/>
            <person name="Louis A."/>
            <person name="Berthelot C."/>
            <person name="Parey E."/>
            <person name="Roest Crollius H."/>
            <person name="Montfort J."/>
            <person name="Robinson-Rechavi M."/>
            <person name="Bucao C."/>
            <person name="Bouchez O."/>
            <person name="Gislard M."/>
            <person name="Lluch J."/>
            <person name="Milhes M."/>
            <person name="Lampietro C."/>
            <person name="Lopez Roques C."/>
            <person name="Donnadieu C."/>
            <person name="Braasch I."/>
            <person name="Desvignes T."/>
            <person name="Postlethwait J."/>
            <person name="Bobe J."/>
            <person name="Guiguen Y."/>
        </authorList>
    </citation>
    <scope>NUCLEOTIDE SEQUENCE</scope>
    <source>
        <strain evidence="6">M-15738</strain>
        <tissue evidence="6">Blood</tissue>
    </source>
</reference>
<feature type="compositionally biased region" description="Low complexity" evidence="4">
    <location>
        <begin position="519"/>
        <end position="528"/>
    </location>
</feature>
<proteinExistence type="predicted"/>
<feature type="compositionally biased region" description="Low complexity" evidence="4">
    <location>
        <begin position="584"/>
        <end position="593"/>
    </location>
</feature>
<feature type="compositionally biased region" description="Polar residues" evidence="4">
    <location>
        <begin position="561"/>
        <end position="571"/>
    </location>
</feature>
<keyword evidence="1" id="KW-0597">Phosphoprotein</keyword>
<evidence type="ECO:0000259" key="5">
    <source>
        <dbReference type="PROSITE" id="PS50961"/>
    </source>
</evidence>
<evidence type="ECO:0000256" key="1">
    <source>
        <dbReference type="ARBA" id="ARBA00022553"/>
    </source>
</evidence>
<dbReference type="SUPFAM" id="SSF46785">
    <property type="entry name" value="Winged helix' DNA-binding domain"/>
    <property type="match status" value="1"/>
</dbReference>
<dbReference type="GO" id="GO:0010494">
    <property type="term" value="C:cytoplasmic stress granule"/>
    <property type="evidence" value="ECO:0007669"/>
    <property type="project" value="TreeGrafter"/>
</dbReference>
<feature type="compositionally biased region" description="Polar residues" evidence="4">
    <location>
        <begin position="60"/>
        <end position="79"/>
    </location>
</feature>
<keyword evidence="2 3" id="KW-0694">RNA-binding</keyword>
<evidence type="ECO:0000256" key="4">
    <source>
        <dbReference type="SAM" id="MobiDB-lite"/>
    </source>
</evidence>
<dbReference type="PROSITE" id="PS50961">
    <property type="entry name" value="HTH_LA"/>
    <property type="match status" value="1"/>
</dbReference>
<feature type="region of interest" description="Disordered" evidence="4">
    <location>
        <begin position="26"/>
        <end position="95"/>
    </location>
</feature>
<feature type="region of interest" description="Disordered" evidence="4">
    <location>
        <begin position="561"/>
        <end position="593"/>
    </location>
</feature>
<dbReference type="SUPFAM" id="SSF54928">
    <property type="entry name" value="RNA-binding domain, RBD"/>
    <property type="match status" value="1"/>
</dbReference>
<evidence type="ECO:0000256" key="2">
    <source>
        <dbReference type="ARBA" id="ARBA00022884"/>
    </source>
</evidence>
<feature type="compositionally biased region" description="Basic and acidic residues" evidence="4">
    <location>
        <begin position="134"/>
        <end position="157"/>
    </location>
</feature>
<dbReference type="GO" id="GO:0045727">
    <property type="term" value="P:positive regulation of translation"/>
    <property type="evidence" value="ECO:0007669"/>
    <property type="project" value="TreeGrafter"/>
</dbReference>
<dbReference type="InterPro" id="IPR036390">
    <property type="entry name" value="WH_DNA-bd_sf"/>
</dbReference>
<keyword evidence="7" id="KW-1185">Reference proteome</keyword>